<keyword evidence="2" id="KW-1003">Cell membrane</keyword>
<evidence type="ECO:0000256" key="3">
    <source>
        <dbReference type="ARBA" id="ARBA00022692"/>
    </source>
</evidence>
<proteinExistence type="predicted"/>
<feature type="transmembrane region" description="Helical" evidence="6">
    <location>
        <begin position="150"/>
        <end position="173"/>
    </location>
</feature>
<evidence type="ECO:0000313" key="8">
    <source>
        <dbReference type="Proteomes" id="UP000323653"/>
    </source>
</evidence>
<sequence>MESKRKRFMRHLKHFTLFAKLAFENFKKNDPLRLAASTAFFATFALPAIIIVLLQLFGMFFNRREFGQNILEKLSENLGTVSADEIRSILRNIYAMSETWYITVLGFIFLLFVSTTLFVIIRNTINQLWSIRVKEHPGFKFHIRQRAKSLGIISLGGFLLFIVFLLEGIRIYLEKEFGYLPILGNFLNELIFLTVATTWFSIAFRFIADGRPYWRISFLGSTFTAILFTVGKIILKTALINSNINEIYGTSGAILLVMLYIFYSSFIFYYGACFIQTMSEELKLPIKTTRMAYKFRLEEIKGLAP</sequence>
<name>A0A5C0VFQ3_9SPHI</name>
<dbReference type="GO" id="GO:0005886">
    <property type="term" value="C:plasma membrane"/>
    <property type="evidence" value="ECO:0007669"/>
    <property type="project" value="UniProtKB-SubCell"/>
</dbReference>
<feature type="transmembrane region" description="Helical" evidence="6">
    <location>
        <begin position="247"/>
        <end position="270"/>
    </location>
</feature>
<feature type="transmembrane region" description="Helical" evidence="6">
    <location>
        <begin position="179"/>
        <end position="204"/>
    </location>
</feature>
<dbReference type="Proteomes" id="UP000323653">
    <property type="component" value="Chromosome"/>
</dbReference>
<evidence type="ECO:0000256" key="6">
    <source>
        <dbReference type="SAM" id="Phobius"/>
    </source>
</evidence>
<evidence type="ECO:0000256" key="5">
    <source>
        <dbReference type="ARBA" id="ARBA00023136"/>
    </source>
</evidence>
<keyword evidence="3 6" id="KW-0812">Transmembrane</keyword>
<dbReference type="AlphaFoldDB" id="A0A5C0VFQ3"/>
<accession>A0A5C0VFQ3</accession>
<keyword evidence="4 6" id="KW-1133">Transmembrane helix</keyword>
<evidence type="ECO:0000313" key="7">
    <source>
        <dbReference type="EMBL" id="QEK50722.1"/>
    </source>
</evidence>
<keyword evidence="8" id="KW-1185">Reference proteome</keyword>
<evidence type="ECO:0000256" key="1">
    <source>
        <dbReference type="ARBA" id="ARBA00004651"/>
    </source>
</evidence>
<feature type="transmembrane region" description="Helical" evidence="6">
    <location>
        <begin position="100"/>
        <end position="121"/>
    </location>
</feature>
<dbReference type="PIRSF" id="PIRSF035875">
    <property type="entry name" value="RNase_BN"/>
    <property type="match status" value="1"/>
</dbReference>
<dbReference type="KEGG" id="pej:FYC62_02860"/>
<dbReference type="Pfam" id="PF03631">
    <property type="entry name" value="Virul_fac_BrkB"/>
    <property type="match status" value="1"/>
</dbReference>
<feature type="transmembrane region" description="Helical" evidence="6">
    <location>
        <begin position="216"/>
        <end position="235"/>
    </location>
</feature>
<organism evidence="7 8">
    <name type="scientific">Pedobacter aquae</name>
    <dbReference type="NCBI Taxonomy" id="2605747"/>
    <lineage>
        <taxon>Bacteria</taxon>
        <taxon>Pseudomonadati</taxon>
        <taxon>Bacteroidota</taxon>
        <taxon>Sphingobacteriia</taxon>
        <taxon>Sphingobacteriales</taxon>
        <taxon>Sphingobacteriaceae</taxon>
        <taxon>Pedobacter</taxon>
    </lineage>
</organism>
<feature type="transmembrane region" description="Helical" evidence="6">
    <location>
        <begin position="34"/>
        <end position="57"/>
    </location>
</feature>
<dbReference type="PANTHER" id="PTHR30213:SF1">
    <property type="entry name" value="INNER MEMBRANE PROTEIN YHJD"/>
    <property type="match status" value="1"/>
</dbReference>
<evidence type="ECO:0000256" key="4">
    <source>
        <dbReference type="ARBA" id="ARBA00022989"/>
    </source>
</evidence>
<reference evidence="7 8" key="1">
    <citation type="submission" date="2019-08" db="EMBL/GenBank/DDBJ databases">
        <title>Pedobacter sp. nov., isolated from Han river, South Korea.</title>
        <authorList>
            <person name="Lee D.-H."/>
            <person name="Kim Y.-S."/>
            <person name="Hwang E.-M."/>
            <person name="Le Tran T.C."/>
            <person name="Cha C.-J."/>
        </authorList>
    </citation>
    <scope>NUCLEOTIDE SEQUENCE [LARGE SCALE GENOMIC DNA]</scope>
    <source>
        <strain evidence="7 8">CJ43</strain>
    </source>
</reference>
<dbReference type="PANTHER" id="PTHR30213">
    <property type="entry name" value="INNER MEMBRANE PROTEIN YHJD"/>
    <property type="match status" value="1"/>
</dbReference>
<gene>
    <name evidence="7" type="ORF">FYC62_02860</name>
</gene>
<keyword evidence="5 6" id="KW-0472">Membrane</keyword>
<protein>
    <submittedName>
        <fullName evidence="7">YihY/virulence factor BrkB family protein</fullName>
    </submittedName>
</protein>
<evidence type="ECO:0000256" key="2">
    <source>
        <dbReference type="ARBA" id="ARBA00022475"/>
    </source>
</evidence>
<dbReference type="InterPro" id="IPR017039">
    <property type="entry name" value="Virul_fac_BrkB"/>
</dbReference>
<comment type="subcellular location">
    <subcellularLocation>
        <location evidence="1">Cell membrane</location>
        <topology evidence="1">Multi-pass membrane protein</topology>
    </subcellularLocation>
</comment>
<dbReference type="EMBL" id="CP043329">
    <property type="protein sequence ID" value="QEK50722.1"/>
    <property type="molecule type" value="Genomic_DNA"/>
</dbReference>